<dbReference type="InterPro" id="IPR045379">
    <property type="entry name" value="Crinkler_N"/>
</dbReference>
<comment type="caution">
    <text evidence="5">The sequence shown here is derived from an EMBL/GenBank/DDBJ whole genome shotgun (WGS) entry which is preliminary data.</text>
</comment>
<reference evidence="5" key="1">
    <citation type="submission" date="2021-06" db="EMBL/GenBank/DDBJ databases">
        <title>Genome Sequence of Mortierella hyaline Strain SCG-10, a Cold-Adapted, Nitrate-Reducing Fungus Isolated from Soil in Minnesota, USA.</title>
        <authorList>
            <person name="Aldossari N."/>
        </authorList>
    </citation>
    <scope>NUCLEOTIDE SEQUENCE</scope>
    <source>
        <strain evidence="5">SCG-10</strain>
    </source>
</reference>
<accession>A0A9P8BVV0</accession>
<keyword evidence="3" id="KW-0964">Secreted</keyword>
<organism evidence="5 6">
    <name type="scientific">Linnemannia hyalina</name>
    <dbReference type="NCBI Taxonomy" id="64524"/>
    <lineage>
        <taxon>Eukaryota</taxon>
        <taxon>Fungi</taxon>
        <taxon>Fungi incertae sedis</taxon>
        <taxon>Mucoromycota</taxon>
        <taxon>Mortierellomycotina</taxon>
        <taxon>Mortierellomycetes</taxon>
        <taxon>Mortierellales</taxon>
        <taxon>Mortierellaceae</taxon>
        <taxon>Linnemannia</taxon>
    </lineage>
</organism>
<proteinExistence type="predicted"/>
<dbReference type="InterPro" id="IPR027417">
    <property type="entry name" value="P-loop_NTPase"/>
</dbReference>
<evidence type="ECO:0000256" key="3">
    <source>
        <dbReference type="ARBA" id="ARBA00022525"/>
    </source>
</evidence>
<evidence type="ECO:0000259" key="4">
    <source>
        <dbReference type="Pfam" id="PF20147"/>
    </source>
</evidence>
<dbReference type="AlphaFoldDB" id="A0A9P8BVV0"/>
<dbReference type="EMBL" id="JAHRHY010000005">
    <property type="protein sequence ID" value="KAG9069623.1"/>
    <property type="molecule type" value="Genomic_DNA"/>
</dbReference>
<dbReference type="Proteomes" id="UP000707451">
    <property type="component" value="Unassembled WGS sequence"/>
</dbReference>
<dbReference type="GO" id="GO:0005576">
    <property type="term" value="C:extracellular region"/>
    <property type="evidence" value="ECO:0007669"/>
    <property type="project" value="UniProtKB-SubCell"/>
</dbReference>
<evidence type="ECO:0000256" key="2">
    <source>
        <dbReference type="ARBA" id="ARBA00004613"/>
    </source>
</evidence>
<keyword evidence="6" id="KW-1185">Reference proteome</keyword>
<evidence type="ECO:0000313" key="6">
    <source>
        <dbReference type="Proteomes" id="UP000707451"/>
    </source>
</evidence>
<evidence type="ECO:0000256" key="1">
    <source>
        <dbReference type="ARBA" id="ARBA00004340"/>
    </source>
</evidence>
<comment type="subcellular location">
    <subcellularLocation>
        <location evidence="1">Host cell</location>
    </subcellularLocation>
    <subcellularLocation>
        <location evidence="2">Secreted</location>
    </subcellularLocation>
</comment>
<evidence type="ECO:0000313" key="5">
    <source>
        <dbReference type="EMBL" id="KAG9069623.1"/>
    </source>
</evidence>
<sequence>MSNNLLNLFCLVDGEATTNAFPVEIESTKTIGNLKEVIRTKKPNEFRGVDPDKLTLWRVSIPVVAANKHNPIVRNEVESSTELDPTDDVSDVFPQAPPKKTIHIIVQRPPPELDLPANKNIRITEGRRYTASDGKVVDLPPSWICILANTEFEPEPRAAFDHLNDDLRAGDAIIVPSMGQIPKDFGLYGQGHKLFVTEQMLELWDEMHRDQERTYRRILSGAMGVGKSYLSYFLAARAYAEGWLVLNMSDAGELDRDDENESALQVVKRFLALNKGVLTGAELAMLLNDYDGTRNISRNAMSVIFGTLLKSRDRKTLLLVDEHGKLFRKEPYILDKFRSLDAKGSRVVFTGTAHAKYEMEILEKSYRFTSVVFVGPLSRHVFSRLLDTHRRLAAPAIRDEVTAITNCVPRELVYLSATVEDLLGPISLDDLHKWTKDRTKDFLDIVTVYYKTLDAYSKERFYKALLQTFLGSTSTIDFEWDFLDLGLIYRGKDVGRIGTQHHIYVVTPRGLLELFKNMPLPDAIKTLNGDEFEEALYHQLICTAKPIELKTTDLNGRHPSTILLDFSHYEPLRAGMTFLGSGHEKVLTRGYCNHPRFDFMLGPVFIQVSVSDFGKHNKESADLSIAFTARDINGTNQIERYLNDLYGPGHSAKIEHNKFVVTRNGEGVLGFNVVYLK</sequence>
<dbReference type="Pfam" id="PF20147">
    <property type="entry name" value="Crinkler"/>
    <property type="match status" value="1"/>
</dbReference>
<name>A0A9P8BVV0_9FUNG</name>
<gene>
    <name evidence="5" type="ORF">KI688_010527</name>
</gene>
<protein>
    <recommendedName>
        <fullName evidence="4">Crinkler effector protein N-terminal domain-containing protein</fullName>
    </recommendedName>
</protein>
<dbReference type="SUPFAM" id="SSF52540">
    <property type="entry name" value="P-loop containing nucleoside triphosphate hydrolases"/>
    <property type="match status" value="1"/>
</dbReference>
<dbReference type="OrthoDB" id="2303713at2759"/>
<feature type="domain" description="Crinkler effector protein N-terminal" evidence="4">
    <location>
        <begin position="6"/>
        <end position="107"/>
    </location>
</feature>
<dbReference type="GO" id="GO:0043657">
    <property type="term" value="C:host cell"/>
    <property type="evidence" value="ECO:0007669"/>
    <property type="project" value="UniProtKB-SubCell"/>
</dbReference>